<organism evidence="1 2">
    <name type="scientific">Fusarium oxysporum (strain Fo5176)</name>
    <name type="common">Fusarium vascular wilt</name>
    <dbReference type="NCBI Taxonomy" id="660025"/>
    <lineage>
        <taxon>Eukaryota</taxon>
        <taxon>Fungi</taxon>
        <taxon>Dikarya</taxon>
        <taxon>Ascomycota</taxon>
        <taxon>Pezizomycotina</taxon>
        <taxon>Sordariomycetes</taxon>
        <taxon>Hypocreomycetidae</taxon>
        <taxon>Hypocreales</taxon>
        <taxon>Nectriaceae</taxon>
        <taxon>Fusarium</taxon>
        <taxon>Fusarium oxysporum species complex</taxon>
    </lineage>
</organism>
<reference evidence="1" key="2">
    <citation type="submission" date="2025-08" db="UniProtKB">
        <authorList>
            <consortium name="EnsemblFungi"/>
        </authorList>
    </citation>
    <scope>IDENTIFICATION</scope>
    <source>
        <strain evidence="1">4287 / CBS 123668 / FGSC 9935 / NRRL 34936</strain>
    </source>
</reference>
<dbReference type="AlphaFoldDB" id="A0A0D2YDV9"/>
<protein>
    <submittedName>
        <fullName evidence="1">Uncharacterized protein</fullName>
    </submittedName>
</protein>
<dbReference type="Proteomes" id="UP000002489">
    <property type="component" value="Unassembled WGS sequence"/>
</dbReference>
<proteinExistence type="predicted"/>
<sequence>MKSIPIPSLVFPFFKPIGTPRRLPPPLLQLSNINQISFVNYEVPLPRDHLLLFPRVRPAVTLVAPLKTPQHTIVDMLERHQTKSRHKRLPALPGWPRPRAWWRFARLVFDLLASPFALTTRMNGMSGLQGMGMNSMSGFGSALAKAPIPWPSKTVPSKS</sequence>
<dbReference type="EnsemblFungi" id="FOXG_14494T0">
    <property type="protein sequence ID" value="FOXG_14494P0"/>
    <property type="gene ID" value="FOXG_14494"/>
</dbReference>
<evidence type="ECO:0000313" key="1">
    <source>
        <dbReference type="EnsemblFungi" id="FOXG_14494P0"/>
    </source>
</evidence>
<accession>A0A0D2YDV9</accession>
<name>A0A0D2YDV9_FUSOF</name>
<reference evidence="2" key="1">
    <citation type="journal article" date="2012" name="Mol. Plant Microbe Interact.">
        <title>A highly conserved effector in Fusarium oxysporum is required for full virulence on Arabidopsis.</title>
        <authorList>
            <person name="Thatcher L.F."/>
            <person name="Gardiner D.M."/>
            <person name="Kazan K."/>
            <person name="Manners J."/>
        </authorList>
    </citation>
    <scope>NUCLEOTIDE SEQUENCE [LARGE SCALE GENOMIC DNA]</scope>
    <source>
        <strain evidence="2">Fo5176</strain>
    </source>
</reference>
<evidence type="ECO:0000313" key="2">
    <source>
        <dbReference type="Proteomes" id="UP000002489"/>
    </source>
</evidence>